<reference evidence="2" key="1">
    <citation type="submission" date="2022-07" db="EMBL/GenBank/DDBJ databases">
        <title>Chromosome-level genome of Muraenolepis orangiensis.</title>
        <authorList>
            <person name="Kim J."/>
        </authorList>
    </citation>
    <scope>NUCLEOTIDE SEQUENCE</scope>
    <source>
        <strain evidence="2">KU_S4_2022</strain>
        <tissue evidence="2">Muscle</tissue>
    </source>
</reference>
<gene>
    <name evidence="2" type="ORF">NHX12_032761</name>
</gene>
<evidence type="ECO:0000256" key="1">
    <source>
        <dbReference type="SAM" id="MobiDB-lite"/>
    </source>
</evidence>
<evidence type="ECO:0000313" key="2">
    <source>
        <dbReference type="EMBL" id="KAJ3598797.1"/>
    </source>
</evidence>
<evidence type="ECO:0000313" key="3">
    <source>
        <dbReference type="Proteomes" id="UP001148018"/>
    </source>
</evidence>
<protein>
    <submittedName>
        <fullName evidence="2">Uncharacterized protein</fullName>
    </submittedName>
</protein>
<feature type="compositionally biased region" description="Pro residues" evidence="1">
    <location>
        <begin position="32"/>
        <end position="41"/>
    </location>
</feature>
<dbReference type="Proteomes" id="UP001148018">
    <property type="component" value="Unassembled WGS sequence"/>
</dbReference>
<accession>A0A9Q0IFQ7</accession>
<keyword evidence="3" id="KW-1185">Reference proteome</keyword>
<dbReference type="EMBL" id="JANIIK010000048">
    <property type="protein sequence ID" value="KAJ3598797.1"/>
    <property type="molecule type" value="Genomic_DNA"/>
</dbReference>
<comment type="caution">
    <text evidence="2">The sequence shown here is derived from an EMBL/GenBank/DDBJ whole genome shotgun (WGS) entry which is preliminary data.</text>
</comment>
<dbReference type="AlphaFoldDB" id="A0A9Q0IFQ7"/>
<sequence>MGGPDHSVVRLLVSEGSQGDKGSVCIVAWPSVSPPNDPPAPRLSLRTQPPTDSEKQPDSPRTPDVWCGGGPVASFGGSCFSPSPCDRGRKIFSGKRWGGGIASREEGETLDLKGYMKDVEEK</sequence>
<name>A0A9Q0IFQ7_9TELE</name>
<proteinExistence type="predicted"/>
<feature type="region of interest" description="Disordered" evidence="1">
    <location>
        <begin position="27"/>
        <end position="68"/>
    </location>
</feature>
<organism evidence="2 3">
    <name type="scientific">Muraenolepis orangiensis</name>
    <name type="common">Patagonian moray cod</name>
    <dbReference type="NCBI Taxonomy" id="630683"/>
    <lineage>
        <taxon>Eukaryota</taxon>
        <taxon>Metazoa</taxon>
        <taxon>Chordata</taxon>
        <taxon>Craniata</taxon>
        <taxon>Vertebrata</taxon>
        <taxon>Euteleostomi</taxon>
        <taxon>Actinopterygii</taxon>
        <taxon>Neopterygii</taxon>
        <taxon>Teleostei</taxon>
        <taxon>Neoteleostei</taxon>
        <taxon>Acanthomorphata</taxon>
        <taxon>Zeiogadaria</taxon>
        <taxon>Gadariae</taxon>
        <taxon>Gadiformes</taxon>
        <taxon>Muraenolepidoidei</taxon>
        <taxon>Muraenolepididae</taxon>
        <taxon>Muraenolepis</taxon>
    </lineage>
</organism>